<evidence type="ECO:0000256" key="1">
    <source>
        <dbReference type="SAM" id="Coils"/>
    </source>
</evidence>
<name>A0A0F9UGQ4_9ZZZZ</name>
<feature type="region of interest" description="Disordered" evidence="2">
    <location>
        <begin position="20"/>
        <end position="58"/>
    </location>
</feature>
<evidence type="ECO:0000313" key="3">
    <source>
        <dbReference type="EMBL" id="KKN92400.1"/>
    </source>
</evidence>
<comment type="caution">
    <text evidence="3">The sequence shown here is derived from an EMBL/GenBank/DDBJ whole genome shotgun (WGS) entry which is preliminary data.</text>
</comment>
<feature type="compositionally biased region" description="Basic and acidic residues" evidence="2">
    <location>
        <begin position="31"/>
        <end position="50"/>
    </location>
</feature>
<organism evidence="3">
    <name type="scientific">marine sediment metagenome</name>
    <dbReference type="NCBI Taxonomy" id="412755"/>
    <lineage>
        <taxon>unclassified sequences</taxon>
        <taxon>metagenomes</taxon>
        <taxon>ecological metagenomes</taxon>
    </lineage>
</organism>
<feature type="coiled-coil region" evidence="1">
    <location>
        <begin position="142"/>
        <end position="172"/>
    </location>
</feature>
<dbReference type="EMBL" id="LAZR01000095">
    <property type="protein sequence ID" value="KKN92400.1"/>
    <property type="molecule type" value="Genomic_DNA"/>
</dbReference>
<dbReference type="AlphaFoldDB" id="A0A0F9UGQ4"/>
<protein>
    <submittedName>
        <fullName evidence="3">Uncharacterized protein</fullName>
    </submittedName>
</protein>
<evidence type="ECO:0000256" key="2">
    <source>
        <dbReference type="SAM" id="MobiDB-lite"/>
    </source>
</evidence>
<keyword evidence="1" id="KW-0175">Coiled coil</keyword>
<proteinExistence type="predicted"/>
<accession>A0A0F9UGQ4</accession>
<reference evidence="3" key="1">
    <citation type="journal article" date="2015" name="Nature">
        <title>Complex archaea that bridge the gap between prokaryotes and eukaryotes.</title>
        <authorList>
            <person name="Spang A."/>
            <person name="Saw J.H."/>
            <person name="Jorgensen S.L."/>
            <person name="Zaremba-Niedzwiedzka K."/>
            <person name="Martijn J."/>
            <person name="Lind A.E."/>
            <person name="van Eijk R."/>
            <person name="Schleper C."/>
            <person name="Guy L."/>
            <person name="Ettema T.J."/>
        </authorList>
    </citation>
    <scope>NUCLEOTIDE SEQUENCE</scope>
</reference>
<sequence length="311" mass="34697">MTVKDETTDVNEDEVAAKLQRALEGSSTPETELKTPTKEAEVEKDTEENRVPQSRFNEINESLKTAKLEASEARDQLATSQDELVKMVQLQEAKDTDVATLNEIKSFINDPEMKDHVIAIDQKLRGIEAIKEEVDAGETTPEDAVRQTRDLLEEAREELRDTQDDVKADQLIAKVDVTVKELLNALPEEYNAEDLGVINDLFHEKVNWDALIETPGNLSEILTEGFQATIDRYGMPRGALFNAEEVEVLTPEAAEPIQTPVEELADLMALPWGGLKETEVKGKTVVVPEMDDDDFNAVLSQTLKLAHEKAE</sequence>
<gene>
    <name evidence="3" type="ORF">LCGC14_0208910</name>
</gene>